<dbReference type="InParanoid" id="C3XW53"/>
<gene>
    <name evidence="4" type="ORF">BRAFLDRAFT_63775</name>
</gene>
<feature type="region of interest" description="Disordered" evidence="3">
    <location>
        <begin position="195"/>
        <end position="271"/>
    </location>
</feature>
<dbReference type="InterPro" id="IPR011042">
    <property type="entry name" value="6-blade_b-propeller_TolB-like"/>
</dbReference>
<dbReference type="PROSITE" id="PS51125">
    <property type="entry name" value="NHL"/>
    <property type="match status" value="1"/>
</dbReference>
<dbReference type="AlphaFoldDB" id="C3XW53"/>
<name>C3XW53_BRAFL</name>
<proteinExistence type="predicted"/>
<dbReference type="eggNOG" id="KOG2177">
    <property type="taxonomic scope" value="Eukaryota"/>
</dbReference>
<feature type="compositionally biased region" description="Polar residues" evidence="3">
    <location>
        <begin position="419"/>
        <end position="432"/>
    </location>
</feature>
<evidence type="ECO:0000256" key="2">
    <source>
        <dbReference type="PROSITE-ProRule" id="PRU00504"/>
    </source>
</evidence>
<feature type="compositionally biased region" description="Basic and acidic residues" evidence="3">
    <location>
        <begin position="326"/>
        <end position="344"/>
    </location>
</feature>
<feature type="repeat" description="NHL" evidence="2">
    <location>
        <begin position="731"/>
        <end position="760"/>
    </location>
</feature>
<feature type="region of interest" description="Disordered" evidence="3">
    <location>
        <begin position="305"/>
        <end position="436"/>
    </location>
</feature>
<dbReference type="InterPro" id="IPR050952">
    <property type="entry name" value="TRIM-NHL_E3_ligases"/>
</dbReference>
<dbReference type="Gene3D" id="2.120.10.30">
    <property type="entry name" value="TolB, C-terminal domain"/>
    <property type="match status" value="2"/>
</dbReference>
<feature type="compositionally biased region" description="Polar residues" evidence="3">
    <location>
        <begin position="196"/>
        <end position="208"/>
    </location>
</feature>
<evidence type="ECO:0000313" key="4">
    <source>
        <dbReference type="EMBL" id="EEN67587.1"/>
    </source>
</evidence>
<feature type="compositionally biased region" description="Polar residues" evidence="3">
    <location>
        <begin position="224"/>
        <end position="239"/>
    </location>
</feature>
<feature type="compositionally biased region" description="Polar residues" evidence="3">
    <location>
        <begin position="345"/>
        <end position="356"/>
    </location>
</feature>
<evidence type="ECO:0000256" key="1">
    <source>
        <dbReference type="ARBA" id="ARBA00022737"/>
    </source>
</evidence>
<feature type="compositionally biased region" description="Low complexity" evidence="3">
    <location>
        <begin position="379"/>
        <end position="391"/>
    </location>
</feature>
<accession>C3XW53</accession>
<evidence type="ECO:0008006" key="5">
    <source>
        <dbReference type="Google" id="ProtNLM"/>
    </source>
</evidence>
<feature type="compositionally biased region" description="Polar residues" evidence="3">
    <location>
        <begin position="250"/>
        <end position="266"/>
    </location>
</feature>
<organism>
    <name type="scientific">Branchiostoma floridae</name>
    <name type="common">Florida lancelet</name>
    <name type="synonym">Amphioxus</name>
    <dbReference type="NCBI Taxonomy" id="7739"/>
    <lineage>
        <taxon>Eukaryota</taxon>
        <taxon>Metazoa</taxon>
        <taxon>Chordata</taxon>
        <taxon>Cephalochordata</taxon>
        <taxon>Leptocardii</taxon>
        <taxon>Amphioxiformes</taxon>
        <taxon>Branchiostomatidae</taxon>
        <taxon>Branchiostoma</taxon>
    </lineage>
</organism>
<protein>
    <recommendedName>
        <fullName evidence="5">SMP-30/Gluconolactonase/LRE-like region domain-containing protein</fullName>
    </recommendedName>
</protein>
<feature type="region of interest" description="Disordered" evidence="3">
    <location>
        <begin position="87"/>
        <end position="120"/>
    </location>
</feature>
<dbReference type="EMBL" id="GG666471">
    <property type="protein sequence ID" value="EEN67587.1"/>
    <property type="molecule type" value="Genomic_DNA"/>
</dbReference>
<dbReference type="PANTHER" id="PTHR24104:SF50">
    <property type="entry name" value="SMP-30_GLUCONOLACTONASE_LRE-LIKE REGION DOMAIN-CONTAINING PROTEIN"/>
    <property type="match status" value="1"/>
</dbReference>
<feature type="compositionally biased region" description="Basic and acidic residues" evidence="3">
    <location>
        <begin position="87"/>
        <end position="109"/>
    </location>
</feature>
<dbReference type="PANTHER" id="PTHR24104">
    <property type="entry name" value="E3 UBIQUITIN-PROTEIN LIGASE NHLRC1-RELATED"/>
    <property type="match status" value="1"/>
</dbReference>
<sequence>MPVLGAEPPLCCYCACMTHTRPCHSDEYWSPHRTIFTSEDVAYVMQLLSANVSIERRTNGVSRDMGSLVYHQFHIVGEKLHIHLSDEDEVPSTRKMSEERANEPEHMDTKCQSNATSGRDVHVSRYKTSLMTGLYNTEATNIISVSGESNPIYPKHGNPQAISRTVPGNRATIEGELPVDETRPKLLANEFENRNNESNGYYSTTNDTMRPVSGESNPIYPPNDGNTDWTTRTLKNQEPNVLYTGKGADSNKTSAHDNGSASTAEASQVEDGIRTSEIIAGAEHINSCENQPFGQYNTAEPVERNAGDFPMCAPSNTAIDTSSPHGEAKQDAADTRKDQDDRQTKQNPNPDTNQAGERSRRRQNCISDEIIEPYAVAYDTDTNPRNPTDPTESARGNTGTGRLRDSTFPNPVYGADIPEQTTDGIRGDSTSGVHKLRKPRLRTIQAEDGATGCSVPRRCWTVVLVVSLIQAVLLVGTIIGVYYSTKVPNNQSLIPTEGYGKWSPTIPTEHISNTPAIAVIATELTGTTPANTMVLESTSSAITSTNTTTVTTSAKTTISDSTSSPRLTTTAEMTTLQIEDVTISFDEAMLPIGIDGLVVSSGDEIFMTEVAKGQILVYNMKGDFLHKFQTRMIPWDVAIDNAGHVWVGMRDEKNDASVYKYSREGSVLDEFDLFQTHPGFYTAIALDTLSDNIIVTEGRTEGPIPNVDHKGGSIYQPNGVRVKIFGIWEMTYPNSVTVDKEGNIFVVDGTTSAIYKFDKNANYVLKFFGQGNGNGYLDTPFGSCIDSSGRLLVADNKNNRVEMFETSGKYIGTAAKIYRPRFVATGGRGQLVVSNDKNIITIFPRY</sequence>
<keyword evidence="1" id="KW-0677">Repeat</keyword>
<evidence type="ECO:0000256" key="3">
    <source>
        <dbReference type="SAM" id="MobiDB-lite"/>
    </source>
</evidence>
<reference evidence="4" key="1">
    <citation type="journal article" date="2008" name="Nature">
        <title>The amphioxus genome and the evolution of the chordate karyotype.</title>
        <authorList>
            <consortium name="US DOE Joint Genome Institute (JGI-PGF)"/>
            <person name="Putnam N.H."/>
            <person name="Butts T."/>
            <person name="Ferrier D.E.K."/>
            <person name="Furlong R.F."/>
            <person name="Hellsten U."/>
            <person name="Kawashima T."/>
            <person name="Robinson-Rechavi M."/>
            <person name="Shoguchi E."/>
            <person name="Terry A."/>
            <person name="Yu J.-K."/>
            <person name="Benito-Gutierrez E.L."/>
            <person name="Dubchak I."/>
            <person name="Garcia-Fernandez J."/>
            <person name="Gibson-Brown J.J."/>
            <person name="Grigoriev I.V."/>
            <person name="Horton A.C."/>
            <person name="de Jong P.J."/>
            <person name="Jurka J."/>
            <person name="Kapitonov V.V."/>
            <person name="Kohara Y."/>
            <person name="Kuroki Y."/>
            <person name="Lindquist E."/>
            <person name="Lucas S."/>
            <person name="Osoegawa K."/>
            <person name="Pennacchio L.A."/>
            <person name="Salamov A.A."/>
            <person name="Satou Y."/>
            <person name="Sauka-Spengler T."/>
            <person name="Schmutz J."/>
            <person name="Shin-I T."/>
            <person name="Toyoda A."/>
            <person name="Bronner-Fraser M."/>
            <person name="Fujiyama A."/>
            <person name="Holland L.Z."/>
            <person name="Holland P.W.H."/>
            <person name="Satoh N."/>
            <person name="Rokhsar D.S."/>
        </authorList>
    </citation>
    <scope>NUCLEOTIDE SEQUENCE [LARGE SCALE GENOMIC DNA]</scope>
    <source>
        <strain evidence="4">S238N-H82</strain>
        <tissue evidence="4">Testes</tissue>
    </source>
</reference>
<dbReference type="SUPFAM" id="SSF101898">
    <property type="entry name" value="NHL repeat"/>
    <property type="match status" value="1"/>
</dbReference>
<dbReference type="CDD" id="cd05819">
    <property type="entry name" value="NHL"/>
    <property type="match status" value="1"/>
</dbReference>
<feature type="compositionally biased region" description="Polar residues" evidence="3">
    <location>
        <begin position="314"/>
        <end position="324"/>
    </location>
</feature>
<dbReference type="InterPro" id="IPR001258">
    <property type="entry name" value="NHL_repeat"/>
</dbReference>